<keyword evidence="3" id="KW-0547">Nucleotide-binding</keyword>
<protein>
    <submittedName>
        <fullName evidence="7">Fructokinase</fullName>
    </submittedName>
</protein>
<keyword evidence="2" id="KW-0808">Transferase</keyword>
<dbReference type="InterPro" id="IPR050306">
    <property type="entry name" value="PfkB_Carbo_kinase"/>
</dbReference>
<keyword evidence="4 7" id="KW-0418">Kinase</keyword>
<evidence type="ECO:0000256" key="3">
    <source>
        <dbReference type="ARBA" id="ARBA00022741"/>
    </source>
</evidence>
<dbReference type="InterPro" id="IPR002173">
    <property type="entry name" value="Carboh/pur_kinase_PfkB_CS"/>
</dbReference>
<evidence type="ECO:0000259" key="6">
    <source>
        <dbReference type="Pfam" id="PF00294"/>
    </source>
</evidence>
<organism evidence="7 8">
    <name type="scientific">Microbacterium paraoxydans</name>
    <dbReference type="NCBI Taxonomy" id="199592"/>
    <lineage>
        <taxon>Bacteria</taxon>
        <taxon>Bacillati</taxon>
        <taxon>Actinomycetota</taxon>
        <taxon>Actinomycetes</taxon>
        <taxon>Micrococcales</taxon>
        <taxon>Microbacteriaceae</taxon>
        <taxon>Microbacterium</taxon>
    </lineage>
</organism>
<keyword evidence="5" id="KW-0067">ATP-binding</keyword>
<dbReference type="PANTHER" id="PTHR43085">
    <property type="entry name" value="HEXOKINASE FAMILY MEMBER"/>
    <property type="match status" value="1"/>
</dbReference>
<evidence type="ECO:0000256" key="2">
    <source>
        <dbReference type="ARBA" id="ARBA00022679"/>
    </source>
</evidence>
<dbReference type="eggNOG" id="COG0524">
    <property type="taxonomic scope" value="Bacteria"/>
</dbReference>
<comment type="similarity">
    <text evidence="1">Belongs to the carbohydrate kinase PfkB family.</text>
</comment>
<feature type="domain" description="Carbohydrate kinase PfkB" evidence="6">
    <location>
        <begin position="12"/>
        <end position="291"/>
    </location>
</feature>
<reference evidence="7 8" key="1">
    <citation type="submission" date="2016-10" db="EMBL/GenBank/DDBJ databases">
        <authorList>
            <person name="de Groot N.N."/>
        </authorList>
    </citation>
    <scope>NUCLEOTIDE SEQUENCE [LARGE SCALE GENOMIC DNA]</scope>
    <source>
        <strain evidence="7 8">DSM 15019</strain>
    </source>
</reference>
<dbReference type="AlphaFoldDB" id="A0A1H1V9F1"/>
<dbReference type="Pfam" id="PF00294">
    <property type="entry name" value="PfkB"/>
    <property type="match status" value="1"/>
</dbReference>
<evidence type="ECO:0000256" key="1">
    <source>
        <dbReference type="ARBA" id="ARBA00010688"/>
    </source>
</evidence>
<dbReference type="Proteomes" id="UP000182126">
    <property type="component" value="Chromosome I"/>
</dbReference>
<accession>A0A1H1V9F1</accession>
<dbReference type="InterPro" id="IPR011611">
    <property type="entry name" value="PfkB_dom"/>
</dbReference>
<dbReference type="Gene3D" id="3.40.1190.20">
    <property type="match status" value="1"/>
</dbReference>
<dbReference type="GO" id="GO:0005524">
    <property type="term" value="F:ATP binding"/>
    <property type="evidence" value="ECO:0007669"/>
    <property type="project" value="UniProtKB-KW"/>
</dbReference>
<dbReference type="GeneID" id="36301285"/>
<evidence type="ECO:0000256" key="4">
    <source>
        <dbReference type="ARBA" id="ARBA00022777"/>
    </source>
</evidence>
<dbReference type="SUPFAM" id="SSF53613">
    <property type="entry name" value="Ribokinase-like"/>
    <property type="match status" value="1"/>
</dbReference>
<dbReference type="PROSITE" id="PS00583">
    <property type="entry name" value="PFKB_KINASES_1"/>
    <property type="match status" value="1"/>
</dbReference>
<dbReference type="EMBL" id="LT629770">
    <property type="protein sequence ID" value="SDS81372.1"/>
    <property type="molecule type" value="Genomic_DNA"/>
</dbReference>
<gene>
    <name evidence="7" type="ORF">SAMN04489809_2746</name>
</gene>
<evidence type="ECO:0000313" key="8">
    <source>
        <dbReference type="Proteomes" id="UP000182126"/>
    </source>
</evidence>
<dbReference type="InterPro" id="IPR029056">
    <property type="entry name" value="Ribokinase-like"/>
</dbReference>
<name>A0A1H1V9F1_9MICO</name>
<sequence>MSTETSPGGAAVVIGDALIDEIRDDSGVREFVGGAALNVAVGLRRLGIPTTLIAMVGEDIAGAHIREYLADHGVRLIASAAPHGSSRAVVTRAANGEPSYVFNRAAQERAVRYSDEARAAIGDADIVAVSCFPFDVPAEVEALAAAVEGARLAIDPNPRTGMLSDREEFVRGFERLAGRADLVKVGADDAAVLYDGDLDALRARLRSLGVTAVLATAGADGAVLESDAGSVSAPISALPGRVVDTVGAGDATLAAVAAGLVEGSPKAVEGWSALLERAMDVAAATCRAEGGLLRTPESLAAADRGVYGS</sequence>
<proteinExistence type="inferred from homology"/>
<dbReference type="PANTHER" id="PTHR43085:SF1">
    <property type="entry name" value="PSEUDOURIDINE KINASE-RELATED"/>
    <property type="match status" value="1"/>
</dbReference>
<dbReference type="RefSeq" id="WP_060922590.1">
    <property type="nucleotide sequence ID" value="NZ_LT629770.1"/>
</dbReference>
<dbReference type="GO" id="GO:0016301">
    <property type="term" value="F:kinase activity"/>
    <property type="evidence" value="ECO:0007669"/>
    <property type="project" value="UniProtKB-KW"/>
</dbReference>
<dbReference type="PROSITE" id="PS00584">
    <property type="entry name" value="PFKB_KINASES_2"/>
    <property type="match status" value="1"/>
</dbReference>
<evidence type="ECO:0000256" key="5">
    <source>
        <dbReference type="ARBA" id="ARBA00022840"/>
    </source>
</evidence>
<evidence type="ECO:0000313" key="7">
    <source>
        <dbReference type="EMBL" id="SDS81372.1"/>
    </source>
</evidence>